<reference evidence="18 19" key="1">
    <citation type="submission" date="2024-10" db="EMBL/GenBank/DDBJ databases">
        <authorList>
            <person name="Kim D."/>
        </authorList>
    </citation>
    <scope>NUCLEOTIDE SEQUENCE [LARGE SCALE GENOMIC DNA]</scope>
    <source>
        <strain evidence="18">Taebaek</strain>
    </source>
</reference>
<dbReference type="EC" id="7.4.2.14" evidence="11"/>
<feature type="compositionally biased region" description="Basic residues" evidence="13">
    <location>
        <begin position="861"/>
        <end position="874"/>
    </location>
</feature>
<evidence type="ECO:0000259" key="17">
    <source>
        <dbReference type="PROSITE" id="PS50929"/>
    </source>
</evidence>
<evidence type="ECO:0000256" key="9">
    <source>
        <dbReference type="ARBA" id="ARBA00022989"/>
    </source>
</evidence>
<dbReference type="Gene3D" id="3.40.50.300">
    <property type="entry name" value="P-loop containing nucleotide triphosphate hydrolases"/>
    <property type="match status" value="1"/>
</dbReference>
<dbReference type="PROSITE" id="PS00211">
    <property type="entry name" value="ABC_TRANSPORTER_1"/>
    <property type="match status" value="1"/>
</dbReference>
<keyword evidence="19" id="KW-1185">Reference proteome</keyword>
<dbReference type="Pfam" id="PF00005">
    <property type="entry name" value="ABC_tran"/>
    <property type="match status" value="1"/>
</dbReference>
<dbReference type="Pfam" id="PF00664">
    <property type="entry name" value="ABC_membrane"/>
    <property type="match status" value="1"/>
</dbReference>
<feature type="domain" description="ABC transporter" evidence="16">
    <location>
        <begin position="601"/>
        <end position="837"/>
    </location>
</feature>
<gene>
    <name evidence="18" type="ORF">niasHS_002690</name>
</gene>
<evidence type="ECO:0000256" key="10">
    <source>
        <dbReference type="ARBA" id="ARBA00023136"/>
    </source>
</evidence>
<evidence type="ECO:0000256" key="7">
    <source>
        <dbReference type="ARBA" id="ARBA00022856"/>
    </source>
</evidence>
<feature type="transmembrane region" description="Helical" evidence="14">
    <location>
        <begin position="399"/>
        <end position="417"/>
    </location>
</feature>
<evidence type="ECO:0000256" key="14">
    <source>
        <dbReference type="SAM" id="Phobius"/>
    </source>
</evidence>
<dbReference type="NCBIfam" id="TIGR00958">
    <property type="entry name" value="3a01208"/>
    <property type="match status" value="1"/>
</dbReference>
<comment type="similarity">
    <text evidence="2">Belongs to the ABC transporter superfamily. ABCB family. MHC peptide exporter (TC 3.A.1.209) subfamily.</text>
</comment>
<dbReference type="PROSITE" id="PS50929">
    <property type="entry name" value="ABC_TM1F"/>
    <property type="match status" value="1"/>
</dbReference>
<dbReference type="EMBL" id="JBICCN010000056">
    <property type="protein sequence ID" value="KAL3096974.1"/>
    <property type="molecule type" value="Genomic_DNA"/>
</dbReference>
<dbReference type="InterPro" id="IPR013305">
    <property type="entry name" value="ABC_Tap-like"/>
</dbReference>
<dbReference type="PANTHER" id="PTHR43394:SF19">
    <property type="entry name" value="ABC TRANSPORTER B FAMILY"/>
    <property type="match status" value="1"/>
</dbReference>
<evidence type="ECO:0000256" key="12">
    <source>
        <dbReference type="ARBA" id="ARBA00048240"/>
    </source>
</evidence>
<dbReference type="InterPro" id="IPR036640">
    <property type="entry name" value="ABC1_TM_sf"/>
</dbReference>
<dbReference type="Gene3D" id="1.20.1560.10">
    <property type="entry name" value="ABC transporter type 1, transmembrane domain"/>
    <property type="match status" value="1"/>
</dbReference>
<feature type="domain" description="ABC transmembrane type-1" evidence="17">
    <location>
        <begin position="282"/>
        <end position="564"/>
    </location>
</feature>
<feature type="transmembrane region" description="Helical" evidence="14">
    <location>
        <begin position="197"/>
        <end position="219"/>
    </location>
</feature>
<evidence type="ECO:0000259" key="16">
    <source>
        <dbReference type="PROSITE" id="PS50893"/>
    </source>
</evidence>
<dbReference type="GO" id="GO:0012505">
    <property type="term" value="C:endomembrane system"/>
    <property type="evidence" value="ECO:0007669"/>
    <property type="project" value="UniProtKB-SubCell"/>
</dbReference>
<keyword evidence="7" id="KW-0571">Peptide transport</keyword>
<dbReference type="InterPro" id="IPR003439">
    <property type="entry name" value="ABC_transporter-like_ATP-bd"/>
</dbReference>
<dbReference type="InterPro" id="IPR011527">
    <property type="entry name" value="ABC1_TM_dom"/>
</dbReference>
<keyword evidence="7" id="KW-0653">Protein transport</keyword>
<evidence type="ECO:0000256" key="13">
    <source>
        <dbReference type="SAM" id="MobiDB-lite"/>
    </source>
</evidence>
<feature type="transmembrane region" description="Helical" evidence="14">
    <location>
        <begin position="277"/>
        <end position="301"/>
    </location>
</feature>
<dbReference type="CDD" id="cd18572">
    <property type="entry name" value="ABC_6TM_TAP"/>
    <property type="match status" value="1"/>
</dbReference>
<dbReference type="Proteomes" id="UP001620645">
    <property type="component" value="Unassembled WGS sequence"/>
</dbReference>
<dbReference type="FunFam" id="1.20.1560.10:FF:000154">
    <property type="entry name" value="HAlF transporter (PGP related)"/>
    <property type="match status" value="1"/>
</dbReference>
<name>A0ABD2K272_HETSC</name>
<evidence type="ECO:0000256" key="6">
    <source>
        <dbReference type="ARBA" id="ARBA00022840"/>
    </source>
</evidence>
<feature type="transmembrane region" description="Helical" evidence="14">
    <location>
        <begin position="162"/>
        <end position="185"/>
    </location>
</feature>
<feature type="chain" id="PRO_5044823715" description="ABC-type antigen peptide transporter" evidence="15">
    <location>
        <begin position="24"/>
        <end position="900"/>
    </location>
</feature>
<keyword evidence="6" id="KW-0067">ATP-binding</keyword>
<evidence type="ECO:0000256" key="8">
    <source>
        <dbReference type="ARBA" id="ARBA00022967"/>
    </source>
</evidence>
<keyword evidence="9 14" id="KW-1133">Transmembrane helix</keyword>
<dbReference type="InterPro" id="IPR017871">
    <property type="entry name" value="ABC_transporter-like_CS"/>
</dbReference>
<keyword evidence="10 14" id="KW-0472">Membrane</keyword>
<feature type="compositionally biased region" description="Polar residues" evidence="13">
    <location>
        <begin position="877"/>
        <end position="900"/>
    </location>
</feature>
<dbReference type="PANTHER" id="PTHR43394">
    <property type="entry name" value="ATP-DEPENDENT PERMEASE MDL1, MITOCHONDRIAL"/>
    <property type="match status" value="1"/>
</dbReference>
<feature type="signal peptide" evidence="15">
    <location>
        <begin position="1"/>
        <end position="23"/>
    </location>
</feature>
<evidence type="ECO:0000256" key="5">
    <source>
        <dbReference type="ARBA" id="ARBA00022741"/>
    </source>
</evidence>
<dbReference type="SMART" id="SM00382">
    <property type="entry name" value="AAA"/>
    <property type="match status" value="1"/>
</dbReference>
<dbReference type="InterPro" id="IPR027417">
    <property type="entry name" value="P-loop_NTPase"/>
</dbReference>
<evidence type="ECO:0000256" key="1">
    <source>
        <dbReference type="ARBA" id="ARBA00004127"/>
    </source>
</evidence>
<evidence type="ECO:0000256" key="4">
    <source>
        <dbReference type="ARBA" id="ARBA00022692"/>
    </source>
</evidence>
<dbReference type="PIRSF" id="PIRSF002773">
    <property type="entry name" value="ABC_prm/ATPase_B"/>
    <property type="match status" value="1"/>
</dbReference>
<comment type="subcellular location">
    <subcellularLocation>
        <location evidence="1">Endomembrane system</location>
        <topology evidence="1">Multi-pass membrane protein</topology>
    </subcellularLocation>
</comment>
<comment type="catalytic activity">
    <reaction evidence="12">
        <text>a peptide antigen(in) + ATP + H2O = a peptide antigen(out) + ADP + phosphate + H(+)</text>
        <dbReference type="Rhea" id="RHEA:65972"/>
        <dbReference type="Rhea" id="RHEA-COMP:16941"/>
        <dbReference type="ChEBI" id="CHEBI:15377"/>
        <dbReference type="ChEBI" id="CHEBI:15378"/>
        <dbReference type="ChEBI" id="CHEBI:30616"/>
        <dbReference type="ChEBI" id="CHEBI:43474"/>
        <dbReference type="ChEBI" id="CHEBI:166823"/>
        <dbReference type="ChEBI" id="CHEBI:456216"/>
        <dbReference type="EC" id="7.4.2.14"/>
    </reaction>
    <physiologicalReaction direction="left-to-right" evidence="12">
        <dbReference type="Rhea" id="RHEA:65973"/>
    </physiologicalReaction>
</comment>
<protein>
    <recommendedName>
        <fullName evidence="11">ABC-type antigen peptide transporter</fullName>
        <ecNumber evidence="11">7.4.2.14</ecNumber>
    </recommendedName>
</protein>
<feature type="transmembrane region" description="Helical" evidence="14">
    <location>
        <begin position="511"/>
        <end position="529"/>
    </location>
</feature>
<proteinExistence type="inferred from homology"/>
<dbReference type="PROSITE" id="PS50893">
    <property type="entry name" value="ABC_TRANSPORTER_2"/>
    <property type="match status" value="1"/>
</dbReference>
<evidence type="ECO:0000256" key="11">
    <source>
        <dbReference type="ARBA" id="ARBA00034522"/>
    </source>
</evidence>
<keyword evidence="8" id="KW-1278">Translocase</keyword>
<evidence type="ECO:0000313" key="18">
    <source>
        <dbReference type="EMBL" id="KAL3096974.1"/>
    </source>
</evidence>
<feature type="transmembrane region" description="Helical" evidence="14">
    <location>
        <begin position="423"/>
        <end position="443"/>
    </location>
</feature>
<dbReference type="InterPro" id="IPR003593">
    <property type="entry name" value="AAA+_ATPase"/>
</dbReference>
<keyword evidence="3" id="KW-0813">Transport</keyword>
<organism evidence="18 19">
    <name type="scientific">Heterodera schachtii</name>
    <name type="common">Sugarbeet cyst nematode worm</name>
    <name type="synonym">Tylenchus schachtii</name>
    <dbReference type="NCBI Taxonomy" id="97005"/>
    <lineage>
        <taxon>Eukaryota</taxon>
        <taxon>Metazoa</taxon>
        <taxon>Ecdysozoa</taxon>
        <taxon>Nematoda</taxon>
        <taxon>Chromadorea</taxon>
        <taxon>Rhabditida</taxon>
        <taxon>Tylenchina</taxon>
        <taxon>Tylenchomorpha</taxon>
        <taxon>Tylenchoidea</taxon>
        <taxon>Heteroderidae</taxon>
        <taxon>Heteroderinae</taxon>
        <taxon>Heterodera</taxon>
    </lineage>
</organism>
<dbReference type="GO" id="GO:0005524">
    <property type="term" value="F:ATP binding"/>
    <property type="evidence" value="ECO:0007669"/>
    <property type="project" value="UniProtKB-KW"/>
</dbReference>
<evidence type="ECO:0000256" key="15">
    <source>
        <dbReference type="SAM" id="SignalP"/>
    </source>
</evidence>
<dbReference type="AlphaFoldDB" id="A0ABD2K272"/>
<keyword evidence="4 14" id="KW-0812">Transmembrane</keyword>
<dbReference type="GO" id="GO:0015433">
    <property type="term" value="F:ABC-type peptide antigen transporter activity"/>
    <property type="evidence" value="ECO:0007669"/>
    <property type="project" value="UniProtKB-EC"/>
</dbReference>
<keyword evidence="15" id="KW-0732">Signal</keyword>
<evidence type="ECO:0000256" key="3">
    <source>
        <dbReference type="ARBA" id="ARBA00022448"/>
    </source>
</evidence>
<evidence type="ECO:0000313" key="19">
    <source>
        <dbReference type="Proteomes" id="UP001620645"/>
    </source>
</evidence>
<evidence type="ECO:0000256" key="2">
    <source>
        <dbReference type="ARBA" id="ARBA00006493"/>
    </source>
</evidence>
<feature type="transmembrane region" description="Helical" evidence="14">
    <location>
        <begin position="52"/>
        <end position="70"/>
    </location>
</feature>
<feature type="transmembrane region" description="Helical" evidence="14">
    <location>
        <begin position="82"/>
        <end position="102"/>
    </location>
</feature>
<sequence>MFHCPRPFISLFLFLPLLLFSASQFCPNFAMFPDSDSFTGRTDNGKLRDPQLLPFAVSPLVLFPFLLAMVESSSWYSPGQALGLACCFACLDILVNVLGLAWDGRFFTIDNIYHWFDFRYYNFTLNPVDFLAVAILRVCVLLGGALGVYFNPKGGAEACATFSNLTFAFVLVIVAFSPIKLLAFYEHEEMQFAVGDWILMVWCIVAALFVQGIWVTVFAKVRESMATRGDVRHQRMFEQVDNEYFAEMQKRESEMDAQKRETMAMLWRLFGYMAQEWWAYSVAFTFLFLYSIARVFVPYFTGEVVGAVFGAGASYEKLFHYVLIMAILSLSAAVFAGFRGGFFCYSLARIDRRIRSDLFRSLVSQEIGFFDANKTGEICSRLNADCQTMSNTLSLYMNVFCRNIVMLFGSLIFMFSLSWRLSVITFIAVPIIFLISKVFGVYYDRIAEENQHSVANSNDVAEEVLSSIRTVKSFACERFESLRFLSFLNITLGIGARKAVAHIGFLLTTEFLQMGILTMVLFYGGHLVIQGKISSGLLVSFMLYQFQLGENLRELGEVWNGLMQAVGASRKVFELIDRRPLVQNDGRIAPDGRNAKIEGRIEFRKVRFRYPTRPNVPVLNDLSFTVEPGQVVALVGPSGSGKSSCIGLIEHFYEPDSGEVLLDGIPVRDYDHQFLHMKVALVGQEPVLYGRSVEENIGYGYENSTPEAVQRSAKHANAHGFIMDTQQGYETDVGEKGGQMSGGQKQRIAIARALVREPAVLLLDEATSALDSESEHLVQEAIQKNLKGRTVLLIAHRLSTVENADKIVVVSAGRVVQQGVHRELIAQEGLYKQLVQRQMLGAEVSDDFPARPAPMPQSRQSQRRSSRARSKSKTIRSDSPSQQSVTAQSFLGSSLASSYL</sequence>
<dbReference type="CDD" id="cd03249">
    <property type="entry name" value="ABC_MTABC3_MDL1_MDL2"/>
    <property type="match status" value="1"/>
</dbReference>
<dbReference type="SUPFAM" id="SSF90123">
    <property type="entry name" value="ABC transporter transmembrane region"/>
    <property type="match status" value="1"/>
</dbReference>
<comment type="caution">
    <text evidence="18">The sequence shown here is derived from an EMBL/GenBank/DDBJ whole genome shotgun (WGS) entry which is preliminary data.</text>
</comment>
<accession>A0ABD2K272</accession>
<dbReference type="InterPro" id="IPR039421">
    <property type="entry name" value="Type_1_exporter"/>
</dbReference>
<dbReference type="FunFam" id="3.40.50.300:FF:000140">
    <property type="entry name" value="Lipid A export ATP-binding/permease protein MsbA"/>
    <property type="match status" value="1"/>
</dbReference>
<feature type="transmembrane region" description="Helical" evidence="14">
    <location>
        <begin position="321"/>
        <end position="348"/>
    </location>
</feature>
<keyword evidence="5" id="KW-0547">Nucleotide-binding</keyword>
<feature type="region of interest" description="Disordered" evidence="13">
    <location>
        <begin position="845"/>
        <end position="900"/>
    </location>
</feature>
<dbReference type="SUPFAM" id="SSF52540">
    <property type="entry name" value="P-loop containing nucleoside triphosphate hydrolases"/>
    <property type="match status" value="1"/>
</dbReference>
<feature type="transmembrane region" description="Helical" evidence="14">
    <location>
        <begin position="130"/>
        <end position="150"/>
    </location>
</feature>